<reference evidence="3" key="1">
    <citation type="journal article" date="2019" name="Int. J. Syst. Evol. Microbiol.">
        <title>The Global Catalogue of Microorganisms (GCM) 10K type strain sequencing project: providing services to taxonomists for standard genome sequencing and annotation.</title>
        <authorList>
            <consortium name="The Broad Institute Genomics Platform"/>
            <consortium name="The Broad Institute Genome Sequencing Center for Infectious Disease"/>
            <person name="Wu L."/>
            <person name="Ma J."/>
        </authorList>
    </citation>
    <scope>NUCLEOTIDE SEQUENCE [LARGE SCALE GENOMIC DNA]</scope>
    <source>
        <strain evidence="3">KCTC 42501</strain>
    </source>
</reference>
<feature type="transmembrane region" description="Helical" evidence="1">
    <location>
        <begin position="331"/>
        <end position="349"/>
    </location>
</feature>
<keyword evidence="1" id="KW-0812">Transmembrane</keyword>
<accession>A0ABV7W3P6</accession>
<dbReference type="PIRSF" id="PIRSF004548">
    <property type="entry name" value="CreD"/>
    <property type="match status" value="1"/>
</dbReference>
<keyword evidence="3" id="KW-1185">Reference proteome</keyword>
<dbReference type="PANTHER" id="PTHR30092:SF0">
    <property type="entry name" value="INNER MEMBRANE PROTEIN CRED"/>
    <property type="match status" value="1"/>
</dbReference>
<keyword evidence="1" id="KW-0472">Membrane</keyword>
<feature type="transmembrane region" description="Helical" evidence="1">
    <location>
        <begin position="385"/>
        <end position="404"/>
    </location>
</feature>
<feature type="transmembrane region" description="Helical" evidence="1">
    <location>
        <begin position="410"/>
        <end position="428"/>
    </location>
</feature>
<keyword evidence="1" id="KW-1133">Transmembrane helix</keyword>
<gene>
    <name evidence="2" type="primary">creD</name>
    <name evidence="2" type="ORF">ACFOPI_06945</name>
</gene>
<protein>
    <submittedName>
        <fullName evidence="2">Cell envelope integrity protein CreD</fullName>
    </submittedName>
</protein>
<dbReference type="NCBIfam" id="NF008712">
    <property type="entry name" value="PRK11715.1-1"/>
    <property type="match status" value="1"/>
</dbReference>
<dbReference type="RefSeq" id="WP_382172398.1">
    <property type="nucleotide sequence ID" value="NZ_JBHRXX010000002.1"/>
</dbReference>
<sequence>MNRFPLLSKTAIIGFLMVLLLIPLAMVSDLIRERTQNREQAAREVARAHAGTQTLTGPVLHVPYTETFTRKVVVDVARNVEREETVKEHRVATVFPQTMDTRSRLTTEVRWRGIFPVTVYNSRHDSAGRFVWGGVAPREKGGQITLGQPWLNFGVSDLRGLQGQPELKLAGQALTVTAAPADADLPLPLAAALGADLLQPGATLDFTLGMDLAGTGQIGFVPLADDNQVSLTSAWPHPSFGGDFLPRQRTVNADGFEARWSVPSLSTQAQQQFLSQGKERVAMDSFSVSLGDPVDVYRLTERATKYGLMFIVLTFAAFFVLEMVKRWRIHPMQYLMIGAALVLFFLLLLSLSEQLGFFIAYLAASAACIALLTHYLRHVLGGWRPALGISGLLVALYGVLYGILQSEDNALVMGSLLLFGVLAAVMVATRKIDWYSVMGPGPAATVPGVAAERA</sequence>
<dbReference type="Pfam" id="PF06123">
    <property type="entry name" value="CreD"/>
    <property type="match status" value="1"/>
</dbReference>
<dbReference type="EMBL" id="JBHRXX010000002">
    <property type="protein sequence ID" value="MFC3683326.1"/>
    <property type="molecule type" value="Genomic_DNA"/>
</dbReference>
<organism evidence="2 3">
    <name type="scientific">Hydrogenophaga luteola</name>
    <dbReference type="NCBI Taxonomy" id="1591122"/>
    <lineage>
        <taxon>Bacteria</taxon>
        <taxon>Pseudomonadati</taxon>
        <taxon>Pseudomonadota</taxon>
        <taxon>Betaproteobacteria</taxon>
        <taxon>Burkholderiales</taxon>
        <taxon>Comamonadaceae</taxon>
        <taxon>Hydrogenophaga</taxon>
    </lineage>
</organism>
<comment type="caution">
    <text evidence="2">The sequence shown here is derived from an EMBL/GenBank/DDBJ whole genome shotgun (WGS) entry which is preliminary data.</text>
</comment>
<evidence type="ECO:0000313" key="3">
    <source>
        <dbReference type="Proteomes" id="UP001595729"/>
    </source>
</evidence>
<proteinExistence type="predicted"/>
<name>A0ABV7W3P6_9BURK</name>
<evidence type="ECO:0000313" key="2">
    <source>
        <dbReference type="EMBL" id="MFC3683326.1"/>
    </source>
</evidence>
<feature type="transmembrane region" description="Helical" evidence="1">
    <location>
        <begin position="355"/>
        <end position="373"/>
    </location>
</feature>
<dbReference type="Proteomes" id="UP001595729">
    <property type="component" value="Unassembled WGS sequence"/>
</dbReference>
<dbReference type="PANTHER" id="PTHR30092">
    <property type="entry name" value="INNER MEMBRANE PROTEIN CRED"/>
    <property type="match status" value="1"/>
</dbReference>
<evidence type="ECO:0000256" key="1">
    <source>
        <dbReference type="SAM" id="Phobius"/>
    </source>
</evidence>
<dbReference type="InterPro" id="IPR010364">
    <property type="entry name" value="Uncharacterised_IM_CreD"/>
</dbReference>
<feature type="transmembrane region" description="Helical" evidence="1">
    <location>
        <begin position="306"/>
        <end position="324"/>
    </location>
</feature>